<dbReference type="InterPro" id="IPR014721">
    <property type="entry name" value="Ribsml_uS5_D2-typ_fold_subgr"/>
</dbReference>
<evidence type="ECO:0000256" key="5">
    <source>
        <dbReference type="ARBA" id="ARBA00022884"/>
    </source>
</evidence>
<sequence length="90" mass="9776">MVVHADAVDDSDVLVGLVVSKAVGNAVTRNSVKRQLRHLARSVLPQTPAGSRVVLRALPPAARSAEDLRRDVSAAWPNALERLRRREGFS</sequence>
<keyword evidence="1" id="KW-0819">tRNA processing</keyword>
<proteinExistence type="predicted"/>
<evidence type="ECO:0000256" key="4">
    <source>
        <dbReference type="ARBA" id="ARBA00022801"/>
    </source>
</evidence>
<protein>
    <recommendedName>
        <fullName evidence="6">Ribonuclease P protein component</fullName>
        <ecNumber evidence="6">3.1.26.5</ecNumber>
    </recommendedName>
</protein>
<keyword evidence="3" id="KW-0255">Endonuclease</keyword>
<evidence type="ECO:0000313" key="8">
    <source>
        <dbReference type="Proteomes" id="UP001501490"/>
    </source>
</evidence>
<dbReference type="Gene3D" id="3.30.230.10">
    <property type="match status" value="1"/>
</dbReference>
<evidence type="ECO:0000313" key="7">
    <source>
        <dbReference type="EMBL" id="GAA3622278.1"/>
    </source>
</evidence>
<dbReference type="InterPro" id="IPR000100">
    <property type="entry name" value="RNase_P"/>
</dbReference>
<name>A0ABP6ZY83_9ACTN</name>
<organism evidence="7 8">
    <name type="scientific">Microlunatus ginsengisoli</name>
    <dbReference type="NCBI Taxonomy" id="363863"/>
    <lineage>
        <taxon>Bacteria</taxon>
        <taxon>Bacillati</taxon>
        <taxon>Actinomycetota</taxon>
        <taxon>Actinomycetes</taxon>
        <taxon>Propionibacteriales</taxon>
        <taxon>Propionibacteriaceae</taxon>
        <taxon>Microlunatus</taxon>
    </lineage>
</organism>
<reference evidence="8" key="1">
    <citation type="journal article" date="2019" name="Int. J. Syst. Evol. Microbiol.">
        <title>The Global Catalogue of Microorganisms (GCM) 10K type strain sequencing project: providing services to taxonomists for standard genome sequencing and annotation.</title>
        <authorList>
            <consortium name="The Broad Institute Genomics Platform"/>
            <consortium name="The Broad Institute Genome Sequencing Center for Infectious Disease"/>
            <person name="Wu L."/>
            <person name="Ma J."/>
        </authorList>
    </citation>
    <scope>NUCLEOTIDE SEQUENCE [LARGE SCALE GENOMIC DNA]</scope>
    <source>
        <strain evidence="8">JCM 16929</strain>
    </source>
</reference>
<evidence type="ECO:0000256" key="1">
    <source>
        <dbReference type="ARBA" id="ARBA00022694"/>
    </source>
</evidence>
<dbReference type="PANTHER" id="PTHR33992:SF1">
    <property type="entry name" value="RIBONUCLEASE P PROTEIN COMPONENT"/>
    <property type="match status" value="1"/>
</dbReference>
<accession>A0ABP6ZY83</accession>
<keyword evidence="5" id="KW-0694">RNA-binding</keyword>
<evidence type="ECO:0000256" key="2">
    <source>
        <dbReference type="ARBA" id="ARBA00022722"/>
    </source>
</evidence>
<keyword evidence="4" id="KW-0378">Hydrolase</keyword>
<evidence type="ECO:0000256" key="6">
    <source>
        <dbReference type="NCBIfam" id="TIGR00188"/>
    </source>
</evidence>
<dbReference type="EMBL" id="BAABAB010000017">
    <property type="protein sequence ID" value="GAA3622278.1"/>
    <property type="molecule type" value="Genomic_DNA"/>
</dbReference>
<gene>
    <name evidence="7" type="ORF">GCM10022236_25810</name>
</gene>
<dbReference type="NCBIfam" id="TIGR00188">
    <property type="entry name" value="rnpA"/>
    <property type="match status" value="1"/>
</dbReference>
<dbReference type="SUPFAM" id="SSF54211">
    <property type="entry name" value="Ribosomal protein S5 domain 2-like"/>
    <property type="match status" value="1"/>
</dbReference>
<dbReference type="Proteomes" id="UP001501490">
    <property type="component" value="Unassembled WGS sequence"/>
</dbReference>
<dbReference type="EC" id="3.1.26.5" evidence="6"/>
<evidence type="ECO:0000256" key="3">
    <source>
        <dbReference type="ARBA" id="ARBA00022759"/>
    </source>
</evidence>
<keyword evidence="8" id="KW-1185">Reference proteome</keyword>
<dbReference type="PANTHER" id="PTHR33992">
    <property type="entry name" value="RIBONUCLEASE P PROTEIN COMPONENT"/>
    <property type="match status" value="1"/>
</dbReference>
<dbReference type="InterPro" id="IPR020568">
    <property type="entry name" value="Ribosomal_Su5_D2-typ_SF"/>
</dbReference>
<keyword evidence="2" id="KW-0540">Nuclease</keyword>
<comment type="caution">
    <text evidence="7">The sequence shown here is derived from an EMBL/GenBank/DDBJ whole genome shotgun (WGS) entry which is preliminary data.</text>
</comment>
<dbReference type="Pfam" id="PF00825">
    <property type="entry name" value="Ribonuclease_P"/>
    <property type="match status" value="1"/>
</dbReference>